<name>T1KUR1_TETUR</name>
<keyword evidence="1" id="KW-0732">Signal</keyword>
<dbReference type="EnsemblMetazoa" id="tetur22g00940.1">
    <property type="protein sequence ID" value="tetur22g00940.1"/>
    <property type="gene ID" value="tetur22g00940"/>
</dbReference>
<proteinExistence type="predicted"/>
<dbReference type="Proteomes" id="UP000015104">
    <property type="component" value="Unassembled WGS sequence"/>
</dbReference>
<organism evidence="2 3">
    <name type="scientific">Tetranychus urticae</name>
    <name type="common">Two-spotted spider mite</name>
    <dbReference type="NCBI Taxonomy" id="32264"/>
    <lineage>
        <taxon>Eukaryota</taxon>
        <taxon>Metazoa</taxon>
        <taxon>Ecdysozoa</taxon>
        <taxon>Arthropoda</taxon>
        <taxon>Chelicerata</taxon>
        <taxon>Arachnida</taxon>
        <taxon>Acari</taxon>
        <taxon>Acariformes</taxon>
        <taxon>Trombidiformes</taxon>
        <taxon>Prostigmata</taxon>
        <taxon>Eleutherengona</taxon>
        <taxon>Raphignathae</taxon>
        <taxon>Tetranychoidea</taxon>
        <taxon>Tetranychidae</taxon>
        <taxon>Tetranychus</taxon>
    </lineage>
</organism>
<dbReference type="OrthoDB" id="10388533at2759"/>
<feature type="chain" id="PRO_5004591944" evidence="1">
    <location>
        <begin position="27"/>
        <end position="163"/>
    </location>
</feature>
<evidence type="ECO:0000256" key="1">
    <source>
        <dbReference type="SAM" id="SignalP"/>
    </source>
</evidence>
<sequence length="163" mass="18320">MDKMFKLLSVTLISSVILCLTHGTLCASIKSPSNSLSASLGNSLRSNPIKDARDLTWMLVQEYSRFLLSLFESAQSLEKDIKRRTYIYGLDVVGRPIDQLTPIEMLLSAALRPRNFYHKATDNFSRKLSKVQKTIDFGMDAVDKARKTSSILYTILQSIPRSG</sequence>
<feature type="signal peptide" evidence="1">
    <location>
        <begin position="1"/>
        <end position="26"/>
    </location>
</feature>
<dbReference type="HOGENOM" id="CLU_1629194_0_0_1"/>
<evidence type="ECO:0000313" key="2">
    <source>
        <dbReference type="EnsemblMetazoa" id="tetur22g00940.1"/>
    </source>
</evidence>
<dbReference type="OMA" id="WMLVQEY"/>
<dbReference type="AlphaFoldDB" id="T1KUR1"/>
<accession>T1KUR1</accession>
<gene>
    <name evidence="2" type="primary">107367444</name>
</gene>
<dbReference type="EMBL" id="CAEY01000578">
    <property type="status" value="NOT_ANNOTATED_CDS"/>
    <property type="molecule type" value="Genomic_DNA"/>
</dbReference>
<reference evidence="2" key="2">
    <citation type="submission" date="2015-06" db="UniProtKB">
        <authorList>
            <consortium name="EnsemblMetazoa"/>
        </authorList>
    </citation>
    <scope>IDENTIFICATION</scope>
</reference>
<dbReference type="KEGG" id="tut:107367444"/>
<keyword evidence="3" id="KW-1185">Reference proteome</keyword>
<evidence type="ECO:0000313" key="3">
    <source>
        <dbReference type="Proteomes" id="UP000015104"/>
    </source>
</evidence>
<reference evidence="3" key="1">
    <citation type="submission" date="2011-08" db="EMBL/GenBank/DDBJ databases">
        <authorList>
            <person name="Rombauts S."/>
        </authorList>
    </citation>
    <scope>NUCLEOTIDE SEQUENCE</scope>
    <source>
        <strain evidence="3">London</strain>
    </source>
</reference>
<protein>
    <submittedName>
        <fullName evidence="2">Uncharacterized protein</fullName>
    </submittedName>
</protein>